<evidence type="ECO:0000313" key="1">
    <source>
        <dbReference type="EMBL" id="TNV82347.1"/>
    </source>
</evidence>
<protein>
    <submittedName>
        <fullName evidence="1">Uncharacterized protein</fullName>
    </submittedName>
</protein>
<keyword evidence="2" id="KW-1185">Reference proteome</keyword>
<sequence length="335" mass="37662">MRNQTDFFGLENANGSLQLVHLKAISGEPRSIVMQHNRIIVNTDVYIIQPEISQMTLIDTIQSDPIAGAVAFNDIIITANCSLSPKEVGFSFHRYFPLKAVLSHLKQVQNPEFPVQDTSKLTEWKYITEGFHLFFKGDEYDDLLDCGEFKEGISLLTKDAHANLATPNVYSFFCTLNQTYLYLIHALAVSPGIFSLRKLKLTPKNSIKQPIISFRQIDSLHVLIFTSESLTIINTPTLAEVKKIPFKSSLPQTCLMVPIKINSSTKIIIQQQSGLSARDMQEVQQSSSSVILLRKTEDIRAIGQLLINTHEENSVYVLGTNVCKNQQLTLLKIHL</sequence>
<dbReference type="EMBL" id="RRYP01005069">
    <property type="protein sequence ID" value="TNV82347.1"/>
    <property type="molecule type" value="Genomic_DNA"/>
</dbReference>
<comment type="caution">
    <text evidence="1">The sequence shown here is derived from an EMBL/GenBank/DDBJ whole genome shotgun (WGS) entry which is preliminary data.</text>
</comment>
<reference evidence="1" key="1">
    <citation type="submission" date="2019-06" db="EMBL/GenBank/DDBJ databases">
        <authorList>
            <person name="Zheng W."/>
        </authorList>
    </citation>
    <scope>NUCLEOTIDE SEQUENCE</scope>
    <source>
        <strain evidence="1">QDHG01</strain>
    </source>
</reference>
<organism evidence="1 2">
    <name type="scientific">Halteria grandinella</name>
    <dbReference type="NCBI Taxonomy" id="5974"/>
    <lineage>
        <taxon>Eukaryota</taxon>
        <taxon>Sar</taxon>
        <taxon>Alveolata</taxon>
        <taxon>Ciliophora</taxon>
        <taxon>Intramacronucleata</taxon>
        <taxon>Spirotrichea</taxon>
        <taxon>Stichotrichia</taxon>
        <taxon>Sporadotrichida</taxon>
        <taxon>Halteriidae</taxon>
        <taxon>Halteria</taxon>
    </lineage>
</organism>
<dbReference type="AlphaFoldDB" id="A0A8J8NVD6"/>
<dbReference type="Proteomes" id="UP000785679">
    <property type="component" value="Unassembled WGS sequence"/>
</dbReference>
<proteinExistence type="predicted"/>
<gene>
    <name evidence="1" type="ORF">FGO68_gene16068</name>
</gene>
<name>A0A8J8NVD6_HALGN</name>
<accession>A0A8J8NVD6</accession>
<evidence type="ECO:0000313" key="2">
    <source>
        <dbReference type="Proteomes" id="UP000785679"/>
    </source>
</evidence>